<dbReference type="OrthoDB" id="9809670at2"/>
<dbReference type="SUPFAM" id="SSF55874">
    <property type="entry name" value="ATPase domain of HSP90 chaperone/DNA topoisomerase II/histidine kinase"/>
    <property type="match status" value="1"/>
</dbReference>
<gene>
    <name evidence="3" type="ORF">Lupro_05780</name>
</gene>
<proteinExistence type="predicted"/>
<evidence type="ECO:0000256" key="1">
    <source>
        <dbReference type="SAM" id="Phobius"/>
    </source>
</evidence>
<feature type="transmembrane region" description="Helical" evidence="1">
    <location>
        <begin position="38"/>
        <end position="56"/>
    </location>
</feature>
<dbReference type="InterPro" id="IPR050640">
    <property type="entry name" value="Bact_2-comp_sensor_kinase"/>
</dbReference>
<dbReference type="InterPro" id="IPR015943">
    <property type="entry name" value="WD40/YVTN_repeat-like_dom_sf"/>
</dbReference>
<organism evidence="3 4">
    <name type="scientific">Lutibacter profundi</name>
    <dbReference type="NCBI Taxonomy" id="1622118"/>
    <lineage>
        <taxon>Bacteria</taxon>
        <taxon>Pseudomonadati</taxon>
        <taxon>Bacteroidota</taxon>
        <taxon>Flavobacteriia</taxon>
        <taxon>Flavobacteriales</taxon>
        <taxon>Flavobacteriaceae</taxon>
        <taxon>Lutibacter</taxon>
    </lineage>
</organism>
<dbReference type="Pfam" id="PF07494">
    <property type="entry name" value="Reg_prop"/>
    <property type="match status" value="1"/>
</dbReference>
<dbReference type="InterPro" id="IPR013783">
    <property type="entry name" value="Ig-like_fold"/>
</dbReference>
<reference evidence="3 4" key="2">
    <citation type="journal article" date="2016" name="Int. J. Syst. Evol. Microbiol.">
        <title>Lutibacter profundi sp. nov., isolated from a deep-sea hydrothermal system on the Arctic Mid-Ocean Ridge and emended description of the genus Lutibacter.</title>
        <authorList>
            <person name="Le Moine Bauer S."/>
            <person name="Roalkvam I."/>
            <person name="Steen I.H."/>
            <person name="Dahle H."/>
        </authorList>
    </citation>
    <scope>NUCLEOTIDE SEQUENCE [LARGE SCALE GENOMIC DNA]</scope>
    <source>
        <strain evidence="3 4">LP1</strain>
    </source>
</reference>
<evidence type="ECO:0000259" key="2">
    <source>
        <dbReference type="Pfam" id="PF06580"/>
    </source>
</evidence>
<dbReference type="Gene3D" id="3.30.565.10">
    <property type="entry name" value="Histidine kinase-like ATPase, C-terminal domain"/>
    <property type="match status" value="1"/>
</dbReference>
<keyword evidence="1" id="KW-0812">Transmembrane</keyword>
<reference evidence="4" key="1">
    <citation type="submission" date="2015-12" db="EMBL/GenBank/DDBJ databases">
        <title>Complete genome sequence of Lutibacter profundus strain LP1.</title>
        <authorList>
            <person name="Wissuwa J."/>
            <person name="Le Moine Bauer S."/>
            <person name="Stokke R."/>
            <person name="Dahle H."/>
            <person name="Steen I.H."/>
        </authorList>
    </citation>
    <scope>NUCLEOTIDE SEQUENCE [LARGE SCALE GENOMIC DNA]</scope>
    <source>
        <strain evidence="4">LP1</strain>
    </source>
</reference>
<dbReference type="InterPro" id="IPR010559">
    <property type="entry name" value="Sig_transdc_His_kin_internal"/>
</dbReference>
<dbReference type="Proteomes" id="UP000059672">
    <property type="component" value="Chromosome"/>
</dbReference>
<dbReference type="KEGG" id="lut:Lupro_05780"/>
<feature type="domain" description="Signal transduction histidine kinase internal region" evidence="2">
    <location>
        <begin position="776"/>
        <end position="854"/>
    </location>
</feature>
<dbReference type="InterPro" id="IPR011110">
    <property type="entry name" value="Reg_prop"/>
</dbReference>
<dbReference type="STRING" id="1622118.Lupro_05780"/>
<name>A0A120IE73_9FLAO</name>
<evidence type="ECO:0000313" key="3">
    <source>
        <dbReference type="EMBL" id="AMC10779.1"/>
    </source>
</evidence>
<dbReference type="PATRIC" id="fig|1622118.3.peg.1202"/>
<protein>
    <recommendedName>
        <fullName evidence="2">Signal transduction histidine kinase internal region domain-containing protein</fullName>
    </recommendedName>
</protein>
<dbReference type="GO" id="GO:0000155">
    <property type="term" value="F:phosphorelay sensor kinase activity"/>
    <property type="evidence" value="ECO:0007669"/>
    <property type="project" value="InterPro"/>
</dbReference>
<accession>A0A120IE73</accession>
<dbReference type="EMBL" id="CP013355">
    <property type="protein sequence ID" value="AMC10779.1"/>
    <property type="molecule type" value="Genomic_DNA"/>
</dbReference>
<dbReference type="PANTHER" id="PTHR34220">
    <property type="entry name" value="SENSOR HISTIDINE KINASE YPDA"/>
    <property type="match status" value="1"/>
</dbReference>
<evidence type="ECO:0000313" key="4">
    <source>
        <dbReference type="Proteomes" id="UP000059672"/>
    </source>
</evidence>
<sequence length="981" mass="113949">MKHKKLHSTIIFTLLIWGFFSVHTIFLKKSESIVKKGIAFFMLLFTFTISFAQKYTNYTTKNGLPSNHIYTILQDSDDFIWFLTDKGMVKFNGNNFKVFTTKQGLPNNDAWDGFTTPDSKLWYLSKASKLGYIENDSVHSFPNNDDEKIINPIFSSQIGNNVYPTGPKNTYKLINGKWEVQEFNKTKIIDKTIIYNKKISQISINFKQDTLNIINKKNTIIKQIAVRNLLKHLSVRGQITDSLFTWVSEKEYLILNLNTLKLKNFLFKDEIGLETVKHARINLINNKLQITGAGFVGFLDDKLHIKDPFYFPSELKSHFALIDKNNAIWFATFSNGVYKLPYVKRTVSYSLNNQKTGRLSVTNNGIYTTCFNKGFYKMDTVTNKFNLFLKEEEFPFRVKEIKELNTVFFPSNYKLRYFKNKKLTTVDYRKSGEFLNGVANQLIYHNTNLYSIFAFGVNKLNTKTFTIEKEYLQSGCNYLFAFNNQLLIATNNGLKELKNDRIIDVKLNNNHFNKSILSLNKISSHQFLINTDGFGSYISNFNTITQLPNSEFLTVENAFIDTNDIWLATNEGILKYTKIKETYKFIKKLNSNNGLPSNIVNDILIRKNKIIASTNNGIVILPKDQENISQFLTIYLENANYNNQKITGENSTFNYKNDNTITFSVSSINFDENVSKLNYNYKLSPVQKNWINTTSTTINFTDLPPNNYNLELEAQGITKNYTFRITPLWYQHTISKIGISLLILVFLSFLLLKIRNRELAKKTAKLNTQKQLAEYELHALRSQMNPHFVFNSLNAIQYYITKNEIELSEKYLVRFSRLIRKFFDFSRDKFITLEQEISLLKNYLEVEKMRFGKDFNYKFNIDKTLNLNEQKIPTMLLQPIVENAVNHGLFHNEGKGLIKIEFLKNPLHDFVVKISDNGVGLKKAKEIRENSIKTHISKSSEIIQNRIELLNQSKAWFITYSIQELQNSTGTIVQLTFTNNE</sequence>
<keyword evidence="4" id="KW-1185">Reference proteome</keyword>
<dbReference type="Gene3D" id="2.60.40.10">
    <property type="entry name" value="Immunoglobulins"/>
    <property type="match status" value="1"/>
</dbReference>
<keyword evidence="1" id="KW-0472">Membrane</keyword>
<dbReference type="Pfam" id="PF06580">
    <property type="entry name" value="His_kinase"/>
    <property type="match status" value="1"/>
</dbReference>
<dbReference type="PANTHER" id="PTHR34220:SF7">
    <property type="entry name" value="SENSOR HISTIDINE KINASE YPDA"/>
    <property type="match status" value="1"/>
</dbReference>
<dbReference type="GO" id="GO:0016020">
    <property type="term" value="C:membrane"/>
    <property type="evidence" value="ECO:0007669"/>
    <property type="project" value="InterPro"/>
</dbReference>
<feature type="transmembrane region" description="Helical" evidence="1">
    <location>
        <begin position="6"/>
        <end position="26"/>
    </location>
</feature>
<dbReference type="AlphaFoldDB" id="A0A120IE73"/>
<dbReference type="RefSeq" id="WP_068207199.1">
    <property type="nucleotide sequence ID" value="NZ_CP013355.1"/>
</dbReference>
<keyword evidence="1" id="KW-1133">Transmembrane helix</keyword>
<dbReference type="InterPro" id="IPR036890">
    <property type="entry name" value="HATPase_C_sf"/>
</dbReference>
<dbReference type="Gene3D" id="2.130.10.10">
    <property type="entry name" value="YVTN repeat-like/Quinoprotein amine dehydrogenase"/>
    <property type="match status" value="1"/>
</dbReference>
<feature type="transmembrane region" description="Helical" evidence="1">
    <location>
        <begin position="729"/>
        <end position="752"/>
    </location>
</feature>